<evidence type="ECO:0000313" key="2">
    <source>
        <dbReference type="EMBL" id="HHF08945.1"/>
    </source>
</evidence>
<dbReference type="Gene3D" id="2.60.120.10">
    <property type="entry name" value="Jelly Rolls"/>
    <property type="match status" value="2"/>
</dbReference>
<dbReference type="GO" id="GO:0008880">
    <property type="term" value="F:glucuronate isomerase activity"/>
    <property type="evidence" value="ECO:0007669"/>
    <property type="project" value="InterPro"/>
</dbReference>
<dbReference type="InterPro" id="IPR024203">
    <property type="entry name" value="Deoxy-glucuronate_isom_IolB"/>
</dbReference>
<dbReference type="PANTHER" id="PTHR39193">
    <property type="entry name" value="5-DEOXY-GLUCURONATE ISOMERASE"/>
    <property type="match status" value="1"/>
</dbReference>
<reference evidence="2" key="1">
    <citation type="journal article" date="2020" name="mSystems">
        <title>Genome- and Community-Level Interaction Insights into Carbon Utilization and Element Cycling Functions of Hydrothermarchaeota in Hydrothermal Sediment.</title>
        <authorList>
            <person name="Zhou Z."/>
            <person name="Liu Y."/>
            <person name="Xu W."/>
            <person name="Pan J."/>
            <person name="Luo Z.H."/>
            <person name="Li M."/>
        </authorList>
    </citation>
    <scope>NUCLEOTIDE SEQUENCE [LARGE SCALE GENOMIC DNA]</scope>
    <source>
        <strain evidence="2">HyVt-80</strain>
    </source>
</reference>
<name>A0A7C5DVM1_9BACT</name>
<dbReference type="EMBL" id="DRTH01000252">
    <property type="protein sequence ID" value="HHF08945.1"/>
    <property type="molecule type" value="Genomic_DNA"/>
</dbReference>
<evidence type="ECO:0000256" key="1">
    <source>
        <dbReference type="ARBA" id="ARBA00023235"/>
    </source>
</evidence>
<accession>A0A7C5DVM1</accession>
<organism evidence="2">
    <name type="scientific">Kosmotoga arenicorallina</name>
    <dbReference type="NCBI Taxonomy" id="688066"/>
    <lineage>
        <taxon>Bacteria</taxon>
        <taxon>Thermotogati</taxon>
        <taxon>Thermotogota</taxon>
        <taxon>Thermotogae</taxon>
        <taxon>Kosmotogales</taxon>
        <taxon>Kosmotogaceae</taxon>
        <taxon>Kosmotoga</taxon>
    </lineage>
</organism>
<dbReference type="InterPro" id="IPR014710">
    <property type="entry name" value="RmlC-like_jellyroll"/>
</dbReference>
<dbReference type="PIRSF" id="PIRSF036628">
    <property type="entry name" value="IolB"/>
    <property type="match status" value="1"/>
</dbReference>
<sequence length="264" mass="30364">MYLLKAKKRIQGFNEITREGESEKDTMMDFGLLLLKGQQTYKSQPGKERAFLLMKGEISFEWNGRVELVKRDSLLENEPVCLHVPMSTEVKIEAKTNAEIAIFATTNDAVFECRLYQGNDTRSEHRGEGTMRETSTRIVRTIFDVTNAPDAKLVLGEVVNYPGKWSSYPPHHHPQPEIYHYRFFPEQGFGFGMLGEDVYKIRHGDTLKILDDLSHPQVSAPGYAMYYIWAIRHLDGNPYTVPTFELEHLWVTEKDASIWPFGGE</sequence>
<gene>
    <name evidence="2" type="ORF">ENL26_04195</name>
</gene>
<dbReference type="InterPro" id="IPR011051">
    <property type="entry name" value="RmlC_Cupin_sf"/>
</dbReference>
<dbReference type="GO" id="GO:0019310">
    <property type="term" value="P:inositol catabolic process"/>
    <property type="evidence" value="ECO:0007669"/>
    <property type="project" value="InterPro"/>
</dbReference>
<dbReference type="InterPro" id="IPR021120">
    <property type="entry name" value="KduI/IolB_isomerase"/>
</dbReference>
<keyword evidence="1 2" id="KW-0413">Isomerase</keyword>
<protein>
    <submittedName>
        <fullName evidence="2">5-deoxy-glucuronate isomerase</fullName>
    </submittedName>
</protein>
<comment type="caution">
    <text evidence="2">The sequence shown here is derived from an EMBL/GenBank/DDBJ whole genome shotgun (WGS) entry which is preliminary data.</text>
</comment>
<dbReference type="PANTHER" id="PTHR39193:SF1">
    <property type="entry name" value="5-DEOXY-GLUCURONATE ISOMERASE"/>
    <property type="match status" value="1"/>
</dbReference>
<dbReference type="SUPFAM" id="SSF51182">
    <property type="entry name" value="RmlC-like cupins"/>
    <property type="match status" value="1"/>
</dbReference>
<dbReference type="Pfam" id="PF04962">
    <property type="entry name" value="KduI"/>
    <property type="match status" value="1"/>
</dbReference>
<dbReference type="AlphaFoldDB" id="A0A7C5DVM1"/>
<proteinExistence type="predicted"/>
<dbReference type="Proteomes" id="UP000886129">
    <property type="component" value="Unassembled WGS sequence"/>
</dbReference>